<evidence type="ECO:0000313" key="3">
    <source>
        <dbReference type="EMBL" id="MDQ0153625.1"/>
    </source>
</evidence>
<feature type="coiled-coil region" evidence="1">
    <location>
        <begin position="245"/>
        <end position="279"/>
    </location>
</feature>
<dbReference type="EMBL" id="JAUSTO010000026">
    <property type="protein sequence ID" value="MDQ0153625.1"/>
    <property type="molecule type" value="Genomic_DNA"/>
</dbReference>
<evidence type="ECO:0000256" key="1">
    <source>
        <dbReference type="SAM" id="Coils"/>
    </source>
</evidence>
<keyword evidence="2" id="KW-0812">Transmembrane</keyword>
<feature type="transmembrane region" description="Helical" evidence="2">
    <location>
        <begin position="176"/>
        <end position="198"/>
    </location>
</feature>
<comment type="caution">
    <text evidence="3">The sequence shown here is derived from an EMBL/GenBank/DDBJ whole genome shotgun (WGS) entry which is preliminary data.</text>
</comment>
<accession>A0AAE4ALW6</accession>
<keyword evidence="4" id="KW-1185">Reference proteome</keyword>
<dbReference type="AlphaFoldDB" id="A0AAE4ALW6"/>
<feature type="transmembrane region" description="Helical" evidence="2">
    <location>
        <begin position="147"/>
        <end position="170"/>
    </location>
</feature>
<keyword evidence="2" id="KW-1133">Transmembrane helix</keyword>
<feature type="coiled-coil region" evidence="1">
    <location>
        <begin position="15"/>
        <end position="60"/>
    </location>
</feature>
<keyword evidence="2" id="KW-0472">Membrane</keyword>
<dbReference type="RefSeq" id="WP_106612941.1">
    <property type="nucleotide sequence ID" value="NZ_JAUSTO010000026.1"/>
</dbReference>
<evidence type="ECO:0000256" key="2">
    <source>
        <dbReference type="SAM" id="Phobius"/>
    </source>
</evidence>
<gene>
    <name evidence="3" type="ORF">J2S20_002346</name>
</gene>
<reference evidence="3" key="1">
    <citation type="submission" date="2023-07" db="EMBL/GenBank/DDBJ databases">
        <title>Genomic Encyclopedia of Type Strains, Phase IV (KMG-IV): sequencing the most valuable type-strain genomes for metagenomic binning, comparative biology and taxonomic classification.</title>
        <authorList>
            <person name="Goeker M."/>
        </authorList>
    </citation>
    <scope>NUCLEOTIDE SEQUENCE</scope>
    <source>
        <strain evidence="3">DSM 19659</strain>
    </source>
</reference>
<dbReference type="Proteomes" id="UP001241537">
    <property type="component" value="Unassembled WGS sequence"/>
</dbReference>
<name>A0AAE4ALW6_9FIRM</name>
<keyword evidence="1" id="KW-0175">Coiled coil</keyword>
<sequence length="366" mass="42317">MLQPITDYPAFFAGAKETLAKVTELRAQEEQLKADEARSRSDLESEQKALKDNIELTIKKRVAEISSTYDAEIAKGNEEQRRVRARREKAKSAGVKERIKEETRGHLEEIAALKKTMRDSFREQKVPAMFRSKLYYALYFPHKLKQWLLLLLFIVLFFVALPCGIYFLALPEKFRSVPVLIGIYVADILVFGGIYTVIGNTSKLHHLELLKQGRDIWDQIAQNEHRVKKITRQITRDKSEDKYDLASFDDELAHISQNIQEATAKKQEALNNFENVTKNILTDELTQNARPRIEQLTSSHAVTLRTLQEISAERQKQTLCLVDQYEVYLGKEFMTEERLSALQKIMETGTVTNLSEAMEEYKNRQD</sequence>
<organism evidence="3 4">
    <name type="scientific">Moryella indoligenes</name>
    <dbReference type="NCBI Taxonomy" id="371674"/>
    <lineage>
        <taxon>Bacteria</taxon>
        <taxon>Bacillati</taxon>
        <taxon>Bacillota</taxon>
        <taxon>Clostridia</taxon>
        <taxon>Lachnospirales</taxon>
        <taxon>Lachnospiraceae</taxon>
        <taxon>Moryella</taxon>
    </lineage>
</organism>
<protein>
    <submittedName>
        <fullName evidence="3">Seryl-tRNA synthetase</fullName>
    </submittedName>
</protein>
<evidence type="ECO:0000313" key="4">
    <source>
        <dbReference type="Proteomes" id="UP001241537"/>
    </source>
</evidence>
<proteinExistence type="predicted"/>